<accession>A0A8S1WCT4</accession>
<dbReference type="InterPro" id="IPR001680">
    <property type="entry name" value="WD40_rpt"/>
</dbReference>
<dbReference type="SMART" id="SM00320">
    <property type="entry name" value="WD40"/>
    <property type="match status" value="2"/>
</dbReference>
<protein>
    <submittedName>
        <fullName evidence="2">Uncharacterized protein</fullName>
    </submittedName>
</protein>
<dbReference type="OrthoDB" id="284782at2759"/>
<dbReference type="Proteomes" id="UP000683925">
    <property type="component" value="Unassembled WGS sequence"/>
</dbReference>
<comment type="caution">
    <text evidence="2">The sequence shown here is derived from an EMBL/GenBank/DDBJ whole genome shotgun (WGS) entry which is preliminary data.</text>
</comment>
<feature type="repeat" description="WD" evidence="1">
    <location>
        <begin position="217"/>
        <end position="258"/>
    </location>
</feature>
<evidence type="ECO:0000313" key="2">
    <source>
        <dbReference type="EMBL" id="CAD8186355.1"/>
    </source>
</evidence>
<dbReference type="AlphaFoldDB" id="A0A8S1WCT4"/>
<gene>
    <name evidence="2" type="ORF">POCTA_138.1.T0870254</name>
</gene>
<name>A0A8S1WCT4_PAROT</name>
<keyword evidence="1" id="KW-0853">WD repeat</keyword>
<dbReference type="PROSITE" id="PS50082">
    <property type="entry name" value="WD_REPEATS_2"/>
    <property type="match status" value="2"/>
</dbReference>
<feature type="repeat" description="WD" evidence="1">
    <location>
        <begin position="259"/>
        <end position="300"/>
    </location>
</feature>
<dbReference type="PANTHER" id="PTHR45333:SF1">
    <property type="entry name" value="CHROMOSOME UNDETERMINED SCAFFOLD_625, WHOLE GENOME SHOTGUN SEQUENCE"/>
    <property type="match status" value="1"/>
</dbReference>
<dbReference type="InterPro" id="IPR019775">
    <property type="entry name" value="WD40_repeat_CS"/>
</dbReference>
<dbReference type="EMBL" id="CAJJDP010000086">
    <property type="protein sequence ID" value="CAD8186355.1"/>
    <property type="molecule type" value="Genomic_DNA"/>
</dbReference>
<dbReference type="PROSITE" id="PS50294">
    <property type="entry name" value="WD_REPEATS_REGION"/>
    <property type="match status" value="2"/>
</dbReference>
<dbReference type="PANTHER" id="PTHR45333">
    <property type="entry name" value="MEMBRANE PROTEIN-RELATED"/>
    <property type="match status" value="1"/>
</dbReference>
<organism evidence="2 3">
    <name type="scientific">Paramecium octaurelia</name>
    <dbReference type="NCBI Taxonomy" id="43137"/>
    <lineage>
        <taxon>Eukaryota</taxon>
        <taxon>Sar</taxon>
        <taxon>Alveolata</taxon>
        <taxon>Ciliophora</taxon>
        <taxon>Intramacronucleata</taxon>
        <taxon>Oligohymenophorea</taxon>
        <taxon>Peniculida</taxon>
        <taxon>Parameciidae</taxon>
        <taxon>Paramecium</taxon>
    </lineage>
</organism>
<sequence>MKSRELETKNETKDHLLIFCSDPIAGLGLQLSSLQRSLLYIISSAIYASKTNTNSRTFYQNHRLITQIQMTHQGVSHYNYKLIQNIQCSSQRTPVGSRVRHPLNHPALLTPGNQLFKNVKQTNTKNELIHIYDAKLNRKIQSNPQIKIISQLSEIIDLLMVIPAQFFDSQIRGWYLHRVFPSPYRRNTNGFPKLPTAGIRISIRLWDVKTGQQKAKLDGHSNQVRTICYSPDGTTLVSCSADNSIRLWDVKTGQQKAILDGHSSTVYSVNFSPDGNTLASGSDDNSIRLWDVKTSKEILQSNGSYKDLLAQFNIPLQNSSQLPNVNPYCTILRICSNPLFQASGTLILKGQFMNYQGIDLKPLFKSKGSCFLEDLKQNKLKAFQFSFKSFSYYLFEQYVFFVSILDLNFLRQIITYFQIVFHFQQVIKPFYLYAIQIFGKY</sequence>
<keyword evidence="3" id="KW-1185">Reference proteome</keyword>
<evidence type="ECO:0000313" key="3">
    <source>
        <dbReference type="Proteomes" id="UP000683925"/>
    </source>
</evidence>
<dbReference type="Pfam" id="PF00400">
    <property type="entry name" value="WD40"/>
    <property type="match status" value="2"/>
</dbReference>
<proteinExistence type="predicted"/>
<dbReference type="PROSITE" id="PS00678">
    <property type="entry name" value="WD_REPEATS_1"/>
    <property type="match status" value="2"/>
</dbReference>
<evidence type="ECO:0000256" key="1">
    <source>
        <dbReference type="PROSITE-ProRule" id="PRU00221"/>
    </source>
</evidence>
<reference evidence="2" key="1">
    <citation type="submission" date="2021-01" db="EMBL/GenBank/DDBJ databases">
        <authorList>
            <consortium name="Genoscope - CEA"/>
            <person name="William W."/>
        </authorList>
    </citation>
    <scope>NUCLEOTIDE SEQUENCE</scope>
</reference>